<evidence type="ECO:0000256" key="2">
    <source>
        <dbReference type="SAM" id="Phobius"/>
    </source>
</evidence>
<feature type="transmembrane region" description="Helical" evidence="2">
    <location>
        <begin position="54"/>
        <end position="71"/>
    </location>
</feature>
<feature type="region of interest" description="Disordered" evidence="1">
    <location>
        <begin position="75"/>
        <end position="113"/>
    </location>
</feature>
<protein>
    <submittedName>
        <fullName evidence="3">Uncharacterized protein</fullName>
    </submittedName>
</protein>
<dbReference type="EMBL" id="JAWJEJ010000001">
    <property type="protein sequence ID" value="MDV3455873.1"/>
    <property type="molecule type" value="Genomic_DNA"/>
</dbReference>
<dbReference type="Proteomes" id="UP001273531">
    <property type="component" value="Unassembled WGS sequence"/>
</dbReference>
<sequence length="113" mass="12477">MIIALLILIIAIMLFGAGFVKGWLKNVIGMIGGFVVMAGLAIWVGSFFGEDGPIWVIMIGMGLLFVLAIWVRSTEPGPPSRPPLSRPSSKRFHSKAPSREERKRNRDDLRGRS</sequence>
<evidence type="ECO:0000313" key="4">
    <source>
        <dbReference type="Proteomes" id="UP001273531"/>
    </source>
</evidence>
<keyword evidence="2" id="KW-0812">Transmembrane</keyword>
<keyword evidence="4" id="KW-1185">Reference proteome</keyword>
<gene>
    <name evidence="3" type="ORF">RZN05_02670</name>
</gene>
<proteinExistence type="predicted"/>
<feature type="transmembrane region" description="Helical" evidence="2">
    <location>
        <begin position="6"/>
        <end position="24"/>
    </location>
</feature>
<name>A0ABU3Y3R7_9SPHN</name>
<evidence type="ECO:0000313" key="3">
    <source>
        <dbReference type="EMBL" id="MDV3455873.1"/>
    </source>
</evidence>
<feature type="compositionally biased region" description="Basic and acidic residues" evidence="1">
    <location>
        <begin position="97"/>
        <end position="113"/>
    </location>
</feature>
<keyword evidence="2" id="KW-0472">Membrane</keyword>
<feature type="transmembrane region" description="Helical" evidence="2">
    <location>
        <begin position="31"/>
        <end position="48"/>
    </location>
</feature>
<organism evidence="3 4">
    <name type="scientific">Sphingomonas agrestis</name>
    <dbReference type="NCBI Taxonomy" id="3080540"/>
    <lineage>
        <taxon>Bacteria</taxon>
        <taxon>Pseudomonadati</taxon>
        <taxon>Pseudomonadota</taxon>
        <taxon>Alphaproteobacteria</taxon>
        <taxon>Sphingomonadales</taxon>
        <taxon>Sphingomonadaceae</taxon>
        <taxon>Sphingomonas</taxon>
    </lineage>
</organism>
<feature type="compositionally biased region" description="Pro residues" evidence="1">
    <location>
        <begin position="76"/>
        <end position="85"/>
    </location>
</feature>
<dbReference type="RefSeq" id="WP_317225079.1">
    <property type="nucleotide sequence ID" value="NZ_JAWJEJ010000001.1"/>
</dbReference>
<comment type="caution">
    <text evidence="3">The sequence shown here is derived from an EMBL/GenBank/DDBJ whole genome shotgun (WGS) entry which is preliminary data.</text>
</comment>
<keyword evidence="2" id="KW-1133">Transmembrane helix</keyword>
<reference evidence="3 4" key="1">
    <citation type="submission" date="2023-10" db="EMBL/GenBank/DDBJ databases">
        <title>Sphingomonas sp. HF-S4 16S ribosomal RNA gene Genome sequencing and assembly.</title>
        <authorList>
            <person name="Lee H."/>
        </authorList>
    </citation>
    <scope>NUCLEOTIDE SEQUENCE [LARGE SCALE GENOMIC DNA]</scope>
    <source>
        <strain evidence="3 4">HF-S4</strain>
    </source>
</reference>
<evidence type="ECO:0000256" key="1">
    <source>
        <dbReference type="SAM" id="MobiDB-lite"/>
    </source>
</evidence>
<accession>A0ABU3Y3R7</accession>